<evidence type="ECO:0000256" key="12">
    <source>
        <dbReference type="ARBA" id="ARBA00047929"/>
    </source>
</evidence>
<keyword evidence="8 16" id="KW-0067">ATP-binding</keyword>
<dbReference type="GO" id="GO:0005737">
    <property type="term" value="C:cytoplasm"/>
    <property type="evidence" value="ECO:0007669"/>
    <property type="project" value="UniProtKB-SubCell"/>
</dbReference>
<comment type="subcellular location">
    <subcellularLocation>
        <location evidence="1">Cytoplasm</location>
    </subcellularLocation>
</comment>
<dbReference type="SUPFAM" id="SSF46589">
    <property type="entry name" value="tRNA-binding arm"/>
    <property type="match status" value="1"/>
</dbReference>
<evidence type="ECO:0000256" key="16">
    <source>
        <dbReference type="PIRSR" id="PIRSR001529-2"/>
    </source>
</evidence>
<keyword evidence="6" id="KW-0436">Ligase</keyword>
<comment type="similarity">
    <text evidence="3">Belongs to the class-II aminoacyl-tRNA synthetase family. Type-1 seryl-tRNA synthetase subfamily.</text>
</comment>
<feature type="domain" description="Aminoacyl-transfer RNA synthetases class-II family profile" evidence="18">
    <location>
        <begin position="175"/>
        <end position="409"/>
    </location>
</feature>
<comment type="catalytic activity">
    <reaction evidence="12">
        <text>tRNA(Sec) + L-serine + ATP = L-seryl-tRNA(Sec) + AMP + diphosphate + H(+)</text>
        <dbReference type="Rhea" id="RHEA:42580"/>
        <dbReference type="Rhea" id="RHEA-COMP:9742"/>
        <dbReference type="Rhea" id="RHEA-COMP:10128"/>
        <dbReference type="ChEBI" id="CHEBI:15378"/>
        <dbReference type="ChEBI" id="CHEBI:30616"/>
        <dbReference type="ChEBI" id="CHEBI:33019"/>
        <dbReference type="ChEBI" id="CHEBI:33384"/>
        <dbReference type="ChEBI" id="CHEBI:78442"/>
        <dbReference type="ChEBI" id="CHEBI:78533"/>
        <dbReference type="ChEBI" id="CHEBI:456215"/>
        <dbReference type="EC" id="6.1.1.11"/>
    </reaction>
</comment>
<dbReference type="PANTHER" id="PTHR43697:SF1">
    <property type="entry name" value="SERINE--TRNA LIGASE"/>
    <property type="match status" value="1"/>
</dbReference>
<dbReference type="NCBIfam" id="TIGR00414">
    <property type="entry name" value="serS"/>
    <property type="match status" value="1"/>
</dbReference>
<organism evidence="19 20">
    <name type="scientific">Chryseobacterium koreense CCUG 49689</name>
    <dbReference type="NCBI Taxonomy" id="1304281"/>
    <lineage>
        <taxon>Bacteria</taxon>
        <taxon>Pseudomonadati</taxon>
        <taxon>Bacteroidota</taxon>
        <taxon>Flavobacteriia</taxon>
        <taxon>Flavobacteriales</taxon>
        <taxon>Weeksellaceae</taxon>
        <taxon>Chryseobacterium group</taxon>
        <taxon>Chryseobacterium</taxon>
    </lineage>
</organism>
<dbReference type="PROSITE" id="PS50862">
    <property type="entry name" value="AA_TRNA_LIGASE_II"/>
    <property type="match status" value="1"/>
</dbReference>
<dbReference type="EC" id="6.1.1.11" evidence="4 14"/>
<dbReference type="STRING" id="1304281.ACM44_02835"/>
<protein>
    <recommendedName>
        <fullName evidence="11 14">Serine--tRNA ligase</fullName>
        <ecNumber evidence="4 14">6.1.1.11</ecNumber>
    </recommendedName>
</protein>
<dbReference type="Pfam" id="PF00587">
    <property type="entry name" value="tRNA-synt_2b"/>
    <property type="match status" value="1"/>
</dbReference>
<evidence type="ECO:0000256" key="2">
    <source>
        <dbReference type="ARBA" id="ARBA00005045"/>
    </source>
</evidence>
<dbReference type="Pfam" id="PF02403">
    <property type="entry name" value="Seryl_tRNA_N"/>
    <property type="match status" value="1"/>
</dbReference>
<accession>A0A0J7LSN5</accession>
<sequence>MLQVNFLRENKERVIQGLNKRNFKQLELVDEAISTDDERKKYQFELDQNLAEMNKISKEIGILMKEGKKEEAEAAKAKTAEYKENSQVLQQKLRDSESKLQEILYLIPNIPYEKVIAGTSAEDNEIIYQSHDVKGLGEGAIPHWELAKKYNLIDFELGVKIAGAGFPVYLGKGARLQRALVQFFLDTNTDAGYLEVNPPHVVNEASGYGTGQLPDKEGQMYFINEDNLYLIPTAEVPVTNIYRDVLLEEKDLPIKNTAFSQCYRREAGSYGAHVRGLNRLHQFEKVEIVRIEKPENSYAALEEMVEHVKGILTDLELPFRILRLCGGDMGFTSAMTYDFEVWSAAQEKWLEVSSVSNFETFQANRLKCRFKGEGKTQLVHTLNGSAMALPRIMAALLENNQTENGIKIPAKIAEYARFDMI</sequence>
<feature type="coiled-coil region" evidence="17">
    <location>
        <begin position="65"/>
        <end position="99"/>
    </location>
</feature>
<feature type="binding site" evidence="16">
    <location>
        <begin position="351"/>
        <end position="354"/>
    </location>
    <ligand>
        <name>ATP</name>
        <dbReference type="ChEBI" id="CHEBI:30616"/>
    </ligand>
</feature>
<dbReference type="OrthoDB" id="9804647at2"/>
<proteinExistence type="inferred from homology"/>
<dbReference type="Proteomes" id="UP000035900">
    <property type="component" value="Unassembled WGS sequence"/>
</dbReference>
<evidence type="ECO:0000256" key="4">
    <source>
        <dbReference type="ARBA" id="ARBA00012840"/>
    </source>
</evidence>
<dbReference type="InterPro" id="IPR015866">
    <property type="entry name" value="Ser-tRNA-synth_1_N"/>
</dbReference>
<evidence type="ECO:0000256" key="6">
    <source>
        <dbReference type="ARBA" id="ARBA00022598"/>
    </source>
</evidence>
<dbReference type="PATRIC" id="fig|1304281.5.peg.614"/>
<evidence type="ECO:0000256" key="17">
    <source>
        <dbReference type="SAM" id="Coils"/>
    </source>
</evidence>
<feature type="binding site" evidence="15">
    <location>
        <position position="287"/>
    </location>
    <ligand>
        <name>L-serine</name>
        <dbReference type="ChEBI" id="CHEBI:33384"/>
    </ligand>
</feature>
<dbReference type="PRINTS" id="PR00981">
    <property type="entry name" value="TRNASYNTHSER"/>
</dbReference>
<feature type="binding site" evidence="15">
    <location>
        <position position="233"/>
    </location>
    <ligand>
        <name>L-serine</name>
        <dbReference type="ChEBI" id="CHEBI:33384"/>
    </ligand>
</feature>
<comment type="pathway">
    <text evidence="2">Aminoacyl-tRNA biosynthesis; selenocysteinyl-tRNA(Sec) biosynthesis; L-seryl-tRNA(Sec) from L-serine and tRNA(Sec): step 1/1.</text>
</comment>
<dbReference type="InterPro" id="IPR042103">
    <property type="entry name" value="SerRS_1_N_sf"/>
</dbReference>
<dbReference type="GO" id="GO:0004828">
    <property type="term" value="F:serine-tRNA ligase activity"/>
    <property type="evidence" value="ECO:0007669"/>
    <property type="project" value="UniProtKB-UniRule"/>
</dbReference>
<evidence type="ECO:0000256" key="10">
    <source>
        <dbReference type="ARBA" id="ARBA00023146"/>
    </source>
</evidence>
<reference evidence="19" key="2">
    <citation type="submission" date="2015-06" db="EMBL/GenBank/DDBJ databases">
        <authorList>
            <person name="Miller J.R."/>
            <person name="Newman J.D."/>
        </authorList>
    </citation>
    <scope>NUCLEOTIDE SEQUENCE</scope>
    <source>
        <strain evidence="19">CCUG 49689</strain>
    </source>
</reference>
<dbReference type="GO" id="GO:0005524">
    <property type="term" value="F:ATP binding"/>
    <property type="evidence" value="ECO:0007669"/>
    <property type="project" value="UniProtKB-KW"/>
</dbReference>
<dbReference type="InterPro" id="IPR002314">
    <property type="entry name" value="aa-tRNA-synt_IIb"/>
</dbReference>
<dbReference type="InterPro" id="IPR010978">
    <property type="entry name" value="tRNA-bd_arm"/>
</dbReference>
<evidence type="ECO:0000313" key="20">
    <source>
        <dbReference type="Proteomes" id="UP000035900"/>
    </source>
</evidence>
<evidence type="ECO:0000256" key="5">
    <source>
        <dbReference type="ARBA" id="ARBA00022490"/>
    </source>
</evidence>
<comment type="caution">
    <text evidence="19">The sequence shown here is derived from an EMBL/GenBank/DDBJ whole genome shotgun (WGS) entry which is preliminary data.</text>
</comment>
<evidence type="ECO:0000256" key="3">
    <source>
        <dbReference type="ARBA" id="ARBA00010728"/>
    </source>
</evidence>
<evidence type="ECO:0000256" key="7">
    <source>
        <dbReference type="ARBA" id="ARBA00022741"/>
    </source>
</evidence>
<dbReference type="SUPFAM" id="SSF55681">
    <property type="entry name" value="Class II aaRS and biotin synthetases"/>
    <property type="match status" value="1"/>
</dbReference>
<dbReference type="Gene3D" id="1.10.287.40">
    <property type="entry name" value="Serine-tRNA synthetase, tRNA binding domain"/>
    <property type="match status" value="1"/>
</dbReference>
<evidence type="ECO:0000256" key="13">
    <source>
        <dbReference type="ARBA" id="ARBA00048823"/>
    </source>
</evidence>
<dbReference type="PANTHER" id="PTHR43697">
    <property type="entry name" value="SERYL-TRNA SYNTHETASE"/>
    <property type="match status" value="1"/>
</dbReference>
<dbReference type="EMBL" id="LFNG01000004">
    <property type="protein sequence ID" value="KMQ71975.1"/>
    <property type="molecule type" value="Genomic_DNA"/>
</dbReference>
<keyword evidence="7" id="KW-0547">Nucleotide-binding</keyword>
<evidence type="ECO:0000256" key="15">
    <source>
        <dbReference type="PIRSR" id="PIRSR001529-1"/>
    </source>
</evidence>
<feature type="binding site" evidence="15">
    <location>
        <position position="383"/>
    </location>
    <ligand>
        <name>L-serine</name>
        <dbReference type="ChEBI" id="CHEBI:33384"/>
    </ligand>
</feature>
<feature type="binding site" evidence="16">
    <location>
        <begin position="264"/>
        <end position="266"/>
    </location>
    <ligand>
        <name>ATP</name>
        <dbReference type="ChEBI" id="CHEBI:30616"/>
    </ligand>
</feature>
<feature type="binding site" evidence="15">
    <location>
        <position position="264"/>
    </location>
    <ligand>
        <name>L-serine</name>
        <dbReference type="ChEBI" id="CHEBI:33384"/>
    </ligand>
</feature>
<evidence type="ECO:0000256" key="11">
    <source>
        <dbReference type="ARBA" id="ARBA00039158"/>
    </source>
</evidence>
<comment type="catalytic activity">
    <reaction evidence="13">
        <text>tRNA(Ser) + L-serine + ATP = L-seryl-tRNA(Ser) + AMP + diphosphate + H(+)</text>
        <dbReference type="Rhea" id="RHEA:12292"/>
        <dbReference type="Rhea" id="RHEA-COMP:9669"/>
        <dbReference type="Rhea" id="RHEA-COMP:9703"/>
        <dbReference type="ChEBI" id="CHEBI:15378"/>
        <dbReference type="ChEBI" id="CHEBI:30616"/>
        <dbReference type="ChEBI" id="CHEBI:33019"/>
        <dbReference type="ChEBI" id="CHEBI:33384"/>
        <dbReference type="ChEBI" id="CHEBI:78442"/>
        <dbReference type="ChEBI" id="CHEBI:78533"/>
        <dbReference type="ChEBI" id="CHEBI:456215"/>
        <dbReference type="EC" id="6.1.1.11"/>
    </reaction>
</comment>
<keyword evidence="20" id="KW-1185">Reference proteome</keyword>
<keyword evidence="17" id="KW-0175">Coiled coil</keyword>
<dbReference type="Gene3D" id="3.30.930.10">
    <property type="entry name" value="Bira Bifunctional Protein, Domain 2"/>
    <property type="match status" value="1"/>
</dbReference>
<evidence type="ECO:0000313" key="19">
    <source>
        <dbReference type="EMBL" id="KMQ71975.1"/>
    </source>
</evidence>
<dbReference type="PIRSF" id="PIRSF001529">
    <property type="entry name" value="Ser-tRNA-synth_IIa"/>
    <property type="match status" value="1"/>
</dbReference>
<dbReference type="InterPro" id="IPR002317">
    <property type="entry name" value="Ser-tRNA-ligase_type_1"/>
</dbReference>
<dbReference type="InterPro" id="IPR045864">
    <property type="entry name" value="aa-tRNA-synth_II/BPL/LPL"/>
</dbReference>
<evidence type="ECO:0000256" key="1">
    <source>
        <dbReference type="ARBA" id="ARBA00004496"/>
    </source>
</evidence>
<dbReference type="GO" id="GO:0006434">
    <property type="term" value="P:seryl-tRNA aminoacylation"/>
    <property type="evidence" value="ECO:0007669"/>
    <property type="project" value="UniProtKB-UniRule"/>
</dbReference>
<name>A0A0J7LSN5_9FLAO</name>
<keyword evidence="9" id="KW-0648">Protein biosynthesis</keyword>
<evidence type="ECO:0000256" key="14">
    <source>
        <dbReference type="NCBIfam" id="TIGR00414"/>
    </source>
</evidence>
<reference evidence="19" key="1">
    <citation type="journal article" date="2004" name="Int. J. Syst. Evol. Microbiol.">
        <title>Kaistella koreensis gen. nov., sp. nov., a novel member of the Chryseobacterium-Bergeyella-Riemerella branch.</title>
        <authorList>
            <person name="Kim M.K."/>
            <person name="Im W.T."/>
            <person name="Shin Y.K."/>
            <person name="Lim J.H."/>
            <person name="Kim S.H."/>
            <person name="Lee B.C."/>
            <person name="Park M.Y."/>
            <person name="Lee K.Y."/>
            <person name="Lee S.T."/>
        </authorList>
    </citation>
    <scope>NUCLEOTIDE SEQUENCE [LARGE SCALE GENOMIC DNA]</scope>
    <source>
        <strain evidence="19">CCUG 49689</strain>
    </source>
</reference>
<evidence type="ECO:0000256" key="8">
    <source>
        <dbReference type="ARBA" id="ARBA00022840"/>
    </source>
</evidence>
<dbReference type="AlphaFoldDB" id="A0A0J7LSN5"/>
<gene>
    <name evidence="19" type="ORF">ACM44_02835</name>
</gene>
<evidence type="ECO:0000256" key="9">
    <source>
        <dbReference type="ARBA" id="ARBA00022917"/>
    </source>
</evidence>
<evidence type="ECO:0000259" key="18">
    <source>
        <dbReference type="PROSITE" id="PS50862"/>
    </source>
</evidence>
<keyword evidence="5" id="KW-0963">Cytoplasm</keyword>
<dbReference type="InterPro" id="IPR006195">
    <property type="entry name" value="aa-tRNA-synth_II"/>
</dbReference>
<keyword evidence="10 19" id="KW-0030">Aminoacyl-tRNA synthetase</keyword>
<dbReference type="RefSeq" id="WP_048498598.1">
    <property type="nucleotide sequence ID" value="NZ_LFNG01000004.1"/>
</dbReference>